<dbReference type="Gene3D" id="3.40.50.1820">
    <property type="entry name" value="alpha/beta hydrolase"/>
    <property type="match status" value="1"/>
</dbReference>
<protein>
    <recommendedName>
        <fullName evidence="2">AB hydrolase-1 domain-containing protein</fullName>
    </recommendedName>
</protein>
<proteinExistence type="predicted"/>
<dbReference type="EMBL" id="JAQQWI010000007">
    <property type="protein sequence ID" value="KAK8027187.1"/>
    <property type="molecule type" value="Genomic_DNA"/>
</dbReference>
<sequence length="366" mass="39093">MNWLTRAAVVAIAVLSSVGSARHCQNITVPISISSRNGKFHLQAPATNIEVTNFVLNITRPGSNFTKAVLDEASTKLPTPEALLTLSHNCGPGKTLQVLTHGIAFDRSYWDFPLNNYNYSYVNQAIGRGYSAFFFDRLGLGQSSHGEPVNEIQSWLEVSALYALTTMLRENRIPEIKAKFDKIVHVGHSFGSIQTYGLVAAYPDSSDGIVLTGFSQDPAFLPYFLLGNTLVGANTIPALTTYPAGYLAAGNVSGAQIGFFAPGQFDPSVLRAAAAAEQPVTMGELLTVVGPSSTTNAFRGPVFVITGERDIPFCGGNCFQTKPSIPANANKSFTNASYFDSFVVPSSGHGLNLVSTESLAQTNVPI</sequence>
<organism evidence="3 4">
    <name type="scientific">Apiospora marii</name>
    <dbReference type="NCBI Taxonomy" id="335849"/>
    <lineage>
        <taxon>Eukaryota</taxon>
        <taxon>Fungi</taxon>
        <taxon>Dikarya</taxon>
        <taxon>Ascomycota</taxon>
        <taxon>Pezizomycotina</taxon>
        <taxon>Sordariomycetes</taxon>
        <taxon>Xylariomycetidae</taxon>
        <taxon>Amphisphaeriales</taxon>
        <taxon>Apiosporaceae</taxon>
        <taxon>Apiospora</taxon>
    </lineage>
</organism>
<dbReference type="Pfam" id="PF12697">
    <property type="entry name" value="Abhydrolase_6"/>
    <property type="match status" value="1"/>
</dbReference>
<dbReference type="Proteomes" id="UP001396898">
    <property type="component" value="Unassembled WGS sequence"/>
</dbReference>
<feature type="domain" description="AB hydrolase-1" evidence="2">
    <location>
        <begin position="98"/>
        <end position="353"/>
    </location>
</feature>
<dbReference type="SUPFAM" id="SSF53474">
    <property type="entry name" value="alpha/beta-Hydrolases"/>
    <property type="match status" value="1"/>
</dbReference>
<keyword evidence="4" id="KW-1185">Reference proteome</keyword>
<accession>A0ABR1S5R5</accession>
<feature type="signal peptide" evidence="1">
    <location>
        <begin position="1"/>
        <end position="21"/>
    </location>
</feature>
<evidence type="ECO:0000313" key="3">
    <source>
        <dbReference type="EMBL" id="KAK8027187.1"/>
    </source>
</evidence>
<feature type="chain" id="PRO_5046459508" description="AB hydrolase-1 domain-containing protein" evidence="1">
    <location>
        <begin position="22"/>
        <end position="366"/>
    </location>
</feature>
<dbReference type="InterPro" id="IPR029058">
    <property type="entry name" value="AB_hydrolase_fold"/>
</dbReference>
<evidence type="ECO:0000259" key="2">
    <source>
        <dbReference type="Pfam" id="PF12697"/>
    </source>
</evidence>
<evidence type="ECO:0000256" key="1">
    <source>
        <dbReference type="SAM" id="SignalP"/>
    </source>
</evidence>
<name>A0ABR1S5R5_9PEZI</name>
<reference evidence="3 4" key="1">
    <citation type="submission" date="2023-01" db="EMBL/GenBank/DDBJ databases">
        <title>Analysis of 21 Apiospora genomes using comparative genomics revels a genus with tremendous synthesis potential of carbohydrate active enzymes and secondary metabolites.</title>
        <authorList>
            <person name="Sorensen T."/>
        </authorList>
    </citation>
    <scope>NUCLEOTIDE SEQUENCE [LARGE SCALE GENOMIC DNA]</scope>
    <source>
        <strain evidence="3 4">CBS 20057</strain>
    </source>
</reference>
<gene>
    <name evidence="3" type="ORF">PG991_004243</name>
</gene>
<evidence type="ECO:0000313" key="4">
    <source>
        <dbReference type="Proteomes" id="UP001396898"/>
    </source>
</evidence>
<dbReference type="InterPro" id="IPR000073">
    <property type="entry name" value="AB_hydrolase_1"/>
</dbReference>
<comment type="caution">
    <text evidence="3">The sequence shown here is derived from an EMBL/GenBank/DDBJ whole genome shotgun (WGS) entry which is preliminary data.</text>
</comment>
<keyword evidence="1" id="KW-0732">Signal</keyword>